<evidence type="ECO:0000259" key="2">
    <source>
        <dbReference type="Pfam" id="PF05378"/>
    </source>
</evidence>
<proteinExistence type="predicted"/>
<dbReference type="InterPro" id="IPR049517">
    <property type="entry name" value="ACX-like_C"/>
</dbReference>
<evidence type="ECO:0000313" key="4">
    <source>
        <dbReference type="EMBL" id="MBI3013771.1"/>
    </source>
</evidence>
<dbReference type="Pfam" id="PF19278">
    <property type="entry name" value="Hydant_A_C"/>
    <property type="match status" value="1"/>
</dbReference>
<dbReference type="Pfam" id="PF05378">
    <property type="entry name" value="Hydant_A_N"/>
    <property type="match status" value="1"/>
</dbReference>
<accession>A0A932GML5</accession>
<evidence type="ECO:0000313" key="5">
    <source>
        <dbReference type="Proteomes" id="UP000741360"/>
    </source>
</evidence>
<evidence type="ECO:0000259" key="1">
    <source>
        <dbReference type="Pfam" id="PF01968"/>
    </source>
</evidence>
<dbReference type="Pfam" id="PF01968">
    <property type="entry name" value="Hydantoinase_A"/>
    <property type="match status" value="1"/>
</dbReference>
<dbReference type="GO" id="GO:0005829">
    <property type="term" value="C:cytosol"/>
    <property type="evidence" value="ECO:0007669"/>
    <property type="project" value="TreeGrafter"/>
</dbReference>
<name>A0A932GML5_UNCTE</name>
<dbReference type="InterPro" id="IPR045079">
    <property type="entry name" value="Oxoprolinase-like"/>
</dbReference>
<feature type="domain" description="Acetophenone carboxylase-like C-terminal" evidence="3">
    <location>
        <begin position="509"/>
        <end position="680"/>
    </location>
</feature>
<dbReference type="InterPro" id="IPR002821">
    <property type="entry name" value="Hydantoinase_A"/>
</dbReference>
<protein>
    <submittedName>
        <fullName evidence="4">Hydantoinase/oxoprolinase family protein</fullName>
    </submittedName>
</protein>
<dbReference type="GO" id="GO:0006749">
    <property type="term" value="P:glutathione metabolic process"/>
    <property type="evidence" value="ECO:0007669"/>
    <property type="project" value="TreeGrafter"/>
</dbReference>
<evidence type="ECO:0000259" key="3">
    <source>
        <dbReference type="Pfam" id="PF19278"/>
    </source>
</evidence>
<dbReference type="Proteomes" id="UP000741360">
    <property type="component" value="Unassembled WGS sequence"/>
</dbReference>
<dbReference type="AlphaFoldDB" id="A0A932GML5"/>
<dbReference type="EMBL" id="JACPSX010000028">
    <property type="protein sequence ID" value="MBI3013771.1"/>
    <property type="molecule type" value="Genomic_DNA"/>
</dbReference>
<dbReference type="PANTHER" id="PTHR11365">
    <property type="entry name" value="5-OXOPROLINASE RELATED"/>
    <property type="match status" value="1"/>
</dbReference>
<comment type="caution">
    <text evidence="4">The sequence shown here is derived from an EMBL/GenBank/DDBJ whole genome shotgun (WGS) entry which is preliminary data.</text>
</comment>
<dbReference type="InterPro" id="IPR008040">
    <property type="entry name" value="Hydant_A_N"/>
</dbReference>
<sequence>MGKYRVSVDTGGTFTDFVFYEEASNSFSVTKAPSTPEDPSRAILTGIQELLGQGVQPSEIVFFSHGTTVGTNALLEGKGVRTGLLATEGFRGIYEVQEQARPYGPPVFDVMYDRPPLLVPPYLTGEVPERIGSEGEELRPLDMERTRVLVDLLKERKVESIAVCLLFSFLNPEHERVVAEIIRSRHPACTVSLSSEVLPQIREYLRLSTTVINATIQPILARYMEKLDERLRSSGVTTAQKYIMQSNGGVTTVPKAPERAVTTVLSGPAGGVIAGVEIGRQAGFPDLITLDIGGTSCDVALIQGGVPALRTQGEMEGRHIAVPMLDIHTLSAGGGTMARVDSVGVLHVGPESAGAMPGPVCYGQGGEHPTITDANLLLGYLNPENFLGGRMSLRKDLAAAAIKKKIADPLGMDVLAAAEGIVRIVNVKMEEGIKSISSKRGYDLREFTLMAFGGAGPLHGARMAADLGIPRVLVPPHPGVTSALGLLMAHVRHDYVRSRLSPLLGLAPEEINRTYEDLAREARRDLAEEGFAERETALELGLDLRYSGQSYEVTIPLEEFPVRAETLPRVRSRFDEMHEKLFGHRAEGEEVEVVNYRVVGVGLVPRVELPRQQAQGIPLSRALRGERPVTYGPPWGTVACPIYDRQALDVECTIRGPAVIEQLDSTVVILPDQKAVVDPYGNLIIETS</sequence>
<feature type="domain" description="Hydantoinase A/oxoprolinase" evidence="1">
    <location>
        <begin position="206"/>
        <end position="494"/>
    </location>
</feature>
<feature type="domain" description="Hydantoinase/oxoprolinase N-terminal" evidence="2">
    <location>
        <begin position="5"/>
        <end position="184"/>
    </location>
</feature>
<dbReference type="PANTHER" id="PTHR11365:SF23">
    <property type="entry name" value="HYPOTHETICAL 5-OXOPROLINASE (EUROFUNG)-RELATED"/>
    <property type="match status" value="1"/>
</dbReference>
<dbReference type="GO" id="GO:0017168">
    <property type="term" value="F:5-oxoprolinase (ATP-hydrolyzing) activity"/>
    <property type="evidence" value="ECO:0007669"/>
    <property type="project" value="TreeGrafter"/>
</dbReference>
<gene>
    <name evidence="4" type="ORF">HYY65_01600</name>
</gene>
<reference evidence="4" key="1">
    <citation type="submission" date="2020-07" db="EMBL/GenBank/DDBJ databases">
        <title>Huge and variable diversity of episymbiotic CPR bacteria and DPANN archaea in groundwater ecosystems.</title>
        <authorList>
            <person name="He C.Y."/>
            <person name="Keren R."/>
            <person name="Whittaker M."/>
            <person name="Farag I.F."/>
            <person name="Doudna J."/>
            <person name="Cate J.H.D."/>
            <person name="Banfield J.F."/>
        </authorList>
    </citation>
    <scope>NUCLEOTIDE SEQUENCE</scope>
    <source>
        <strain evidence="4">NC_groundwater_717_Ag_S-0.2um_59_8</strain>
    </source>
</reference>
<organism evidence="4 5">
    <name type="scientific">Tectimicrobiota bacterium</name>
    <dbReference type="NCBI Taxonomy" id="2528274"/>
    <lineage>
        <taxon>Bacteria</taxon>
        <taxon>Pseudomonadati</taxon>
        <taxon>Nitrospinota/Tectimicrobiota group</taxon>
        <taxon>Candidatus Tectimicrobiota</taxon>
    </lineage>
</organism>